<organism evidence="2 3">
    <name type="scientific">Caenorhabditis tropicalis</name>
    <dbReference type="NCBI Taxonomy" id="1561998"/>
    <lineage>
        <taxon>Eukaryota</taxon>
        <taxon>Metazoa</taxon>
        <taxon>Ecdysozoa</taxon>
        <taxon>Nematoda</taxon>
        <taxon>Chromadorea</taxon>
        <taxon>Rhabditida</taxon>
        <taxon>Rhabditina</taxon>
        <taxon>Rhabditomorpha</taxon>
        <taxon>Rhabditoidea</taxon>
        <taxon>Rhabditidae</taxon>
        <taxon>Peloderinae</taxon>
        <taxon>Caenorhabditis</taxon>
    </lineage>
</organism>
<evidence type="ECO:0000313" key="2">
    <source>
        <dbReference type="Proteomes" id="UP000095282"/>
    </source>
</evidence>
<feature type="compositionally biased region" description="Basic and acidic residues" evidence="1">
    <location>
        <begin position="349"/>
        <end position="358"/>
    </location>
</feature>
<feature type="region of interest" description="Disordered" evidence="1">
    <location>
        <begin position="195"/>
        <end position="216"/>
    </location>
</feature>
<feature type="region of interest" description="Disordered" evidence="1">
    <location>
        <begin position="147"/>
        <end position="180"/>
    </location>
</feature>
<keyword evidence="2" id="KW-1185">Reference proteome</keyword>
<feature type="region of interest" description="Disordered" evidence="1">
    <location>
        <begin position="341"/>
        <end position="386"/>
    </location>
</feature>
<proteinExistence type="predicted"/>
<protein>
    <submittedName>
        <fullName evidence="3">Uncharacterized protein</fullName>
    </submittedName>
</protein>
<accession>A0A1I7U1X3</accession>
<sequence length="386" mass="44292">MLFHYQQNRSKYICRQPENADQFTRVFFIGRGPNETSRPLLQDRPENGSKRCDLPLNDQGPSNEYYKADSVEIHRNPHTVDSTKPNFIKVNGLIDEQDARRSETQNLNKTFNGQDIGDIGDYYKSGNRSDQVLPENYSNRASLSKTFAMGERHSVGNQKKSYQKGKKQAKSNHHGKGPLHRKAFDAQLNSFQQNNSDRQWNTGHVQQRSRNVSDCASGGFSRANMSLCEQPSSSGSSSQIGSCYDNHHHRGCGDHRYQPQNEYQLYQDREMANKTLNQTQCQFYENKTFHQGLCQNQTIAGRWIRHGEYQHVVNQRARQGQRQNQGTASGSFHWNQHQQLTNQSFHQRQHQDAHHKFDPSGNEGVGEKSFLHDAAINSRIEGTQKP</sequence>
<evidence type="ECO:0000313" key="3">
    <source>
        <dbReference type="WBParaSite" id="Csp11.Scaffold629.g14020.t1"/>
    </source>
</evidence>
<name>A0A1I7U1X3_9PELO</name>
<dbReference type="AlphaFoldDB" id="A0A1I7U1X3"/>
<dbReference type="Proteomes" id="UP000095282">
    <property type="component" value="Unplaced"/>
</dbReference>
<feature type="compositionally biased region" description="Polar residues" evidence="1">
    <location>
        <begin position="195"/>
        <end position="214"/>
    </location>
</feature>
<reference evidence="3" key="1">
    <citation type="submission" date="2016-11" db="UniProtKB">
        <authorList>
            <consortium name="WormBaseParasite"/>
        </authorList>
    </citation>
    <scope>IDENTIFICATION</scope>
</reference>
<evidence type="ECO:0000256" key="1">
    <source>
        <dbReference type="SAM" id="MobiDB-lite"/>
    </source>
</evidence>
<feature type="compositionally biased region" description="Basic residues" evidence="1">
    <location>
        <begin position="161"/>
        <end position="180"/>
    </location>
</feature>
<dbReference type="WBParaSite" id="Csp11.Scaffold629.g14020.t1">
    <property type="protein sequence ID" value="Csp11.Scaffold629.g14020.t1"/>
    <property type="gene ID" value="Csp11.Scaffold629.g14020"/>
</dbReference>